<organism evidence="4 5">
    <name type="scientific">Aequoribacter fuscus</name>
    <dbReference type="NCBI Taxonomy" id="2518989"/>
    <lineage>
        <taxon>Bacteria</taxon>
        <taxon>Pseudomonadati</taxon>
        <taxon>Pseudomonadota</taxon>
        <taxon>Gammaproteobacteria</taxon>
        <taxon>Cellvibrionales</taxon>
        <taxon>Halieaceae</taxon>
        <taxon>Aequoribacter</taxon>
    </lineage>
</organism>
<dbReference type="EMBL" id="AEIG01000091">
    <property type="protein sequence ID" value="EGG28634.1"/>
    <property type="molecule type" value="Genomic_DNA"/>
</dbReference>
<comment type="cofactor">
    <cofactor evidence="1">
        <name>FMN</name>
        <dbReference type="ChEBI" id="CHEBI:58210"/>
    </cofactor>
</comment>
<sequence>MTLDALFSPITLGAIELPNRIIMAPMTRSRATDDDLVTDLHVDYYRQRASAGLIISEGVHPSLDGKGYNRTPGLFLPEHAEAWSKVTAAVKAEGGQMVAQLMHCGRVGHPDNKAPGARFLAPSAIACKDKIFTPNGMQPMPEPEAMTLDEIKEVQAQYVNSAILAIQAGFAGVELHCTSGYLPAQFLSTGTNQREDNYGGSLANRLRFVLETVAAISLAVGHDRVGVRICPANPFNDLHDDDPKETFAALMQGLNYYNLAYLHVIRMNSTGLDSLALARENFKGYVIANDSYSAEEANEAIADGRVDAVSFGRPFIANPDLPARFQAGAELARIDMKTLYGGEAEGFTDYSPMSA</sequence>
<name>F3L4W4_9GAMM</name>
<proteinExistence type="inferred from homology"/>
<dbReference type="RefSeq" id="WP_009576881.1">
    <property type="nucleotide sequence ID" value="NZ_AEIG01000091.1"/>
</dbReference>
<reference evidence="4 5" key="1">
    <citation type="journal article" date="2011" name="J. Bacteriol.">
        <title>Genome sequence of strain IMCC3088, a proteorhodopsin-containing marine bacterium belonging to the OM60/NOR5 clade.</title>
        <authorList>
            <person name="Jang Y."/>
            <person name="Oh H.M."/>
            <person name="Kang I."/>
            <person name="Lee K."/>
            <person name="Yang S.J."/>
            <person name="Cho J.C."/>
        </authorList>
    </citation>
    <scope>NUCLEOTIDE SEQUENCE [LARGE SCALE GENOMIC DNA]</scope>
    <source>
        <strain evidence="4 5">IMCC3088</strain>
    </source>
</reference>
<dbReference type="InterPro" id="IPR001155">
    <property type="entry name" value="OxRdtase_FMN_N"/>
</dbReference>
<dbReference type="PANTHER" id="PTHR22893:SF91">
    <property type="entry name" value="NADPH DEHYDROGENASE 2-RELATED"/>
    <property type="match status" value="1"/>
</dbReference>
<evidence type="ECO:0000313" key="4">
    <source>
        <dbReference type="EMBL" id="EGG28634.1"/>
    </source>
</evidence>
<dbReference type="STRING" id="2518989.IMCC3088_2742"/>
<evidence type="ECO:0000313" key="5">
    <source>
        <dbReference type="Proteomes" id="UP000005615"/>
    </source>
</evidence>
<dbReference type="PANTHER" id="PTHR22893">
    <property type="entry name" value="NADH OXIDOREDUCTASE-RELATED"/>
    <property type="match status" value="1"/>
</dbReference>
<evidence type="ECO:0000256" key="1">
    <source>
        <dbReference type="ARBA" id="ARBA00001917"/>
    </source>
</evidence>
<dbReference type="Pfam" id="PF00724">
    <property type="entry name" value="Oxidored_FMN"/>
    <property type="match status" value="1"/>
</dbReference>
<comment type="caution">
    <text evidence="4">The sequence shown here is derived from an EMBL/GenBank/DDBJ whole genome shotgun (WGS) entry which is preliminary data.</text>
</comment>
<dbReference type="OrthoDB" id="8523426at2"/>
<evidence type="ECO:0000256" key="3">
    <source>
        <dbReference type="ARBA" id="ARBA00023002"/>
    </source>
</evidence>
<dbReference type="Gene3D" id="3.20.20.70">
    <property type="entry name" value="Aldolase class I"/>
    <property type="match status" value="1"/>
</dbReference>
<protein>
    <submittedName>
        <fullName evidence="4">NADH:flavin oxidoreductase/NADH oxidase</fullName>
    </submittedName>
</protein>
<dbReference type="Proteomes" id="UP000005615">
    <property type="component" value="Unassembled WGS sequence"/>
</dbReference>
<comment type="similarity">
    <text evidence="2">Belongs to the NADH:flavin oxidoreductase/NADH oxidase family.</text>
</comment>
<evidence type="ECO:0000256" key="2">
    <source>
        <dbReference type="ARBA" id="ARBA00005979"/>
    </source>
</evidence>
<keyword evidence="5" id="KW-1185">Reference proteome</keyword>
<dbReference type="InterPro" id="IPR045247">
    <property type="entry name" value="Oye-like"/>
</dbReference>
<dbReference type="eggNOG" id="COG1902">
    <property type="taxonomic scope" value="Bacteria"/>
</dbReference>
<dbReference type="SUPFAM" id="SSF51395">
    <property type="entry name" value="FMN-linked oxidoreductases"/>
    <property type="match status" value="1"/>
</dbReference>
<dbReference type="FunFam" id="3.20.20.70:FF:000059">
    <property type="entry name" value="N-ethylmaleimide reductase, FMN-linked"/>
    <property type="match status" value="1"/>
</dbReference>
<dbReference type="GO" id="GO:0010181">
    <property type="term" value="F:FMN binding"/>
    <property type="evidence" value="ECO:0007669"/>
    <property type="project" value="InterPro"/>
</dbReference>
<accession>F3L4W4</accession>
<dbReference type="AlphaFoldDB" id="F3L4W4"/>
<dbReference type="CDD" id="cd02933">
    <property type="entry name" value="OYE_like_FMN"/>
    <property type="match status" value="1"/>
</dbReference>
<dbReference type="InterPro" id="IPR013785">
    <property type="entry name" value="Aldolase_TIM"/>
</dbReference>
<dbReference type="GO" id="GO:0016628">
    <property type="term" value="F:oxidoreductase activity, acting on the CH-CH group of donors, NAD or NADP as acceptor"/>
    <property type="evidence" value="ECO:0007669"/>
    <property type="project" value="UniProtKB-ARBA"/>
</dbReference>
<keyword evidence="3" id="KW-0560">Oxidoreductase</keyword>
<dbReference type="GO" id="GO:0005829">
    <property type="term" value="C:cytosol"/>
    <property type="evidence" value="ECO:0007669"/>
    <property type="project" value="UniProtKB-ARBA"/>
</dbReference>
<gene>
    <name evidence="4" type="ORF">IMCC3088_2742</name>
</gene>